<dbReference type="AlphaFoldDB" id="A0A4C2ACK7"/>
<evidence type="ECO:0000313" key="2">
    <source>
        <dbReference type="EMBL" id="GBP97093.1"/>
    </source>
</evidence>
<feature type="region of interest" description="Disordered" evidence="1">
    <location>
        <begin position="1"/>
        <end position="26"/>
    </location>
</feature>
<protein>
    <submittedName>
        <fullName evidence="2">Uncharacterized protein</fullName>
    </submittedName>
</protein>
<evidence type="ECO:0000313" key="3">
    <source>
        <dbReference type="Proteomes" id="UP000299102"/>
    </source>
</evidence>
<keyword evidence="3" id="KW-1185">Reference proteome</keyword>
<reference evidence="2 3" key="1">
    <citation type="journal article" date="2019" name="Commun. Biol.">
        <title>The bagworm genome reveals a unique fibroin gene that provides high tensile strength.</title>
        <authorList>
            <person name="Kono N."/>
            <person name="Nakamura H."/>
            <person name="Ohtoshi R."/>
            <person name="Tomita M."/>
            <person name="Numata K."/>
            <person name="Arakawa K."/>
        </authorList>
    </citation>
    <scope>NUCLEOTIDE SEQUENCE [LARGE SCALE GENOMIC DNA]</scope>
</reference>
<evidence type="ECO:0000256" key="1">
    <source>
        <dbReference type="SAM" id="MobiDB-lite"/>
    </source>
</evidence>
<feature type="region of interest" description="Disordered" evidence="1">
    <location>
        <begin position="57"/>
        <end position="89"/>
    </location>
</feature>
<dbReference type="Proteomes" id="UP000299102">
    <property type="component" value="Unassembled WGS sequence"/>
</dbReference>
<proteinExistence type="predicted"/>
<name>A0A4C2ACK7_EUMVA</name>
<comment type="caution">
    <text evidence="2">The sequence shown here is derived from an EMBL/GenBank/DDBJ whole genome shotgun (WGS) entry which is preliminary data.</text>
</comment>
<sequence length="89" mass="10105">MMCNRIARGHVSDASHRKRRHTRHSRVQSLTITVNCVTCRGEECRFAHGHASPTLSPFVADADRAPPAGRDRRYKRRSDFQDGGAIIEY</sequence>
<gene>
    <name evidence="2" type="ORF">EVAR_101063_1</name>
</gene>
<feature type="compositionally biased region" description="Basic residues" evidence="1">
    <location>
        <begin position="16"/>
        <end position="26"/>
    </location>
</feature>
<dbReference type="EMBL" id="BGZK01002866">
    <property type="protein sequence ID" value="GBP97093.1"/>
    <property type="molecule type" value="Genomic_DNA"/>
</dbReference>
<organism evidence="2 3">
    <name type="scientific">Eumeta variegata</name>
    <name type="common">Bagworm moth</name>
    <name type="synonym">Eumeta japonica</name>
    <dbReference type="NCBI Taxonomy" id="151549"/>
    <lineage>
        <taxon>Eukaryota</taxon>
        <taxon>Metazoa</taxon>
        <taxon>Ecdysozoa</taxon>
        <taxon>Arthropoda</taxon>
        <taxon>Hexapoda</taxon>
        <taxon>Insecta</taxon>
        <taxon>Pterygota</taxon>
        <taxon>Neoptera</taxon>
        <taxon>Endopterygota</taxon>
        <taxon>Lepidoptera</taxon>
        <taxon>Glossata</taxon>
        <taxon>Ditrysia</taxon>
        <taxon>Tineoidea</taxon>
        <taxon>Psychidae</taxon>
        <taxon>Oiketicinae</taxon>
        <taxon>Eumeta</taxon>
    </lineage>
</organism>
<accession>A0A4C2ACK7</accession>